<dbReference type="CDD" id="cd12843">
    <property type="entry name" value="Bvu_2165_C_like"/>
    <property type="match status" value="1"/>
</dbReference>
<proteinExistence type="predicted"/>
<evidence type="ECO:0000259" key="2">
    <source>
        <dbReference type="Pfam" id="PF14848"/>
    </source>
</evidence>
<organism evidence="3 4">
    <name type="scientific">Candidatus Parabacteroides intestinigallinarum</name>
    <dbReference type="NCBI Taxonomy" id="2838722"/>
    <lineage>
        <taxon>Bacteria</taxon>
        <taxon>Pseudomonadati</taxon>
        <taxon>Bacteroidota</taxon>
        <taxon>Bacteroidia</taxon>
        <taxon>Bacteroidales</taxon>
        <taxon>Tannerellaceae</taxon>
        <taxon>Parabacteroides</taxon>
    </lineage>
</organism>
<protein>
    <submittedName>
        <fullName evidence="3">DUF4469 domain-containing protein</fullName>
    </submittedName>
</protein>
<feature type="domain" description="Bvu-2165-like IHF-HU-like DNA-binding" evidence="2">
    <location>
        <begin position="12"/>
        <end position="126"/>
    </location>
</feature>
<reference evidence="3" key="2">
    <citation type="submission" date="2021-04" db="EMBL/GenBank/DDBJ databases">
        <authorList>
            <person name="Gilroy R."/>
        </authorList>
    </citation>
    <scope>NUCLEOTIDE SEQUENCE</scope>
    <source>
        <strain evidence="3">ChiHecec2B26-12326</strain>
    </source>
</reference>
<evidence type="ECO:0000313" key="3">
    <source>
        <dbReference type="EMBL" id="HIX86718.1"/>
    </source>
</evidence>
<reference evidence="3" key="1">
    <citation type="journal article" date="2021" name="PeerJ">
        <title>Extensive microbial diversity within the chicken gut microbiome revealed by metagenomics and culture.</title>
        <authorList>
            <person name="Gilroy R."/>
            <person name="Ravi A."/>
            <person name="Getino M."/>
            <person name="Pursley I."/>
            <person name="Horton D.L."/>
            <person name="Alikhan N.F."/>
            <person name="Baker D."/>
            <person name="Gharbi K."/>
            <person name="Hall N."/>
            <person name="Watson M."/>
            <person name="Adriaenssens E.M."/>
            <person name="Foster-Nyarko E."/>
            <person name="Jarju S."/>
            <person name="Secka A."/>
            <person name="Antonio M."/>
            <person name="Oren A."/>
            <person name="Chaudhuri R.R."/>
            <person name="La Ragione R."/>
            <person name="Hildebrand F."/>
            <person name="Pallen M.J."/>
        </authorList>
    </citation>
    <scope>NUCLEOTIDE SEQUENCE</scope>
    <source>
        <strain evidence="3">ChiHecec2B26-12326</strain>
    </source>
</reference>
<dbReference type="AlphaFoldDB" id="A0A9D1XSA2"/>
<feature type="domain" description="DUF4469" evidence="1">
    <location>
        <begin position="140"/>
        <end position="232"/>
    </location>
</feature>
<dbReference type="CDD" id="cd13833">
    <property type="entry name" value="HU_IHF_like"/>
    <property type="match status" value="1"/>
</dbReference>
<comment type="caution">
    <text evidence="3">The sequence shown here is derived from an EMBL/GenBank/DDBJ whole genome shotgun (WGS) entry which is preliminary data.</text>
</comment>
<gene>
    <name evidence="3" type="ORF">H9848_08965</name>
</gene>
<dbReference type="Pfam" id="PF14734">
    <property type="entry name" value="DUF4469"/>
    <property type="match status" value="1"/>
</dbReference>
<name>A0A9D1XSA2_9BACT</name>
<dbReference type="Gene3D" id="2.70.50.70">
    <property type="match status" value="1"/>
</dbReference>
<sequence>MADEIKYQINVQIADNTVTKDDPDDKIFNVVSQGTADKERVIAEMMAVNPGLERETLRHVLDLENRVVMKLLLNGMRVNNGLFEAAPQCKGVVRGTAWDPTVNSIYVNFKQGKEMREAIRSTTINVIGEKGSTFYLSTSLDAATGATDFSATPGANLTLTGRNIKVAGDDPSVGIALIASDDTETKIPAGAIGVNQPSKLVFVIPATLAAGDYTLRLTTQFSGSSASLKEPRILTQTLHLAEGGGTDSPGNI</sequence>
<accession>A0A9D1XSA2</accession>
<evidence type="ECO:0000313" key="4">
    <source>
        <dbReference type="Proteomes" id="UP000823847"/>
    </source>
</evidence>
<dbReference type="Pfam" id="PF14848">
    <property type="entry name" value="HU-DNA_bdg"/>
    <property type="match status" value="1"/>
</dbReference>
<evidence type="ECO:0000259" key="1">
    <source>
        <dbReference type="Pfam" id="PF14734"/>
    </source>
</evidence>
<dbReference type="InterPro" id="IPR027824">
    <property type="entry name" value="DUF4469"/>
</dbReference>
<dbReference type="InterPro" id="IPR049893">
    <property type="entry name" value="Bvu_2165-like_IHF-HU-DNA_bdg"/>
</dbReference>
<dbReference type="Proteomes" id="UP000823847">
    <property type="component" value="Unassembled WGS sequence"/>
</dbReference>
<dbReference type="EMBL" id="DXEN01000067">
    <property type="protein sequence ID" value="HIX86718.1"/>
    <property type="molecule type" value="Genomic_DNA"/>
</dbReference>